<reference evidence="1 2" key="1">
    <citation type="journal article" date="2018" name="Front. Plant Sci.">
        <title>Red Clover (Trifolium pratense) and Zigzag Clover (T. medium) - A Picture of Genomic Similarities and Differences.</title>
        <authorList>
            <person name="Dluhosova J."/>
            <person name="Istvanek J."/>
            <person name="Nedelnik J."/>
            <person name="Repkova J."/>
        </authorList>
    </citation>
    <scope>NUCLEOTIDE SEQUENCE [LARGE SCALE GENOMIC DNA]</scope>
    <source>
        <strain evidence="2">cv. 10/8</strain>
        <tissue evidence="1">Leaf</tissue>
    </source>
</reference>
<accession>A0A392NC01</accession>
<name>A0A392NC01_9FABA</name>
<gene>
    <name evidence="1" type="ORF">A2U01_0017017</name>
</gene>
<organism evidence="1 2">
    <name type="scientific">Trifolium medium</name>
    <dbReference type="NCBI Taxonomy" id="97028"/>
    <lineage>
        <taxon>Eukaryota</taxon>
        <taxon>Viridiplantae</taxon>
        <taxon>Streptophyta</taxon>
        <taxon>Embryophyta</taxon>
        <taxon>Tracheophyta</taxon>
        <taxon>Spermatophyta</taxon>
        <taxon>Magnoliopsida</taxon>
        <taxon>eudicotyledons</taxon>
        <taxon>Gunneridae</taxon>
        <taxon>Pentapetalae</taxon>
        <taxon>rosids</taxon>
        <taxon>fabids</taxon>
        <taxon>Fabales</taxon>
        <taxon>Fabaceae</taxon>
        <taxon>Papilionoideae</taxon>
        <taxon>50 kb inversion clade</taxon>
        <taxon>NPAAA clade</taxon>
        <taxon>Hologalegina</taxon>
        <taxon>IRL clade</taxon>
        <taxon>Trifolieae</taxon>
        <taxon>Trifolium</taxon>
    </lineage>
</organism>
<keyword evidence="2" id="KW-1185">Reference proteome</keyword>
<evidence type="ECO:0000313" key="2">
    <source>
        <dbReference type="Proteomes" id="UP000265520"/>
    </source>
</evidence>
<proteinExistence type="predicted"/>
<feature type="non-terminal residue" evidence="1">
    <location>
        <position position="35"/>
    </location>
</feature>
<protein>
    <submittedName>
        <fullName evidence="1">Uncharacterized protein</fullName>
    </submittedName>
</protein>
<comment type="caution">
    <text evidence="1">The sequence shown here is derived from an EMBL/GenBank/DDBJ whole genome shotgun (WGS) entry which is preliminary data.</text>
</comment>
<dbReference type="Proteomes" id="UP000265520">
    <property type="component" value="Unassembled WGS sequence"/>
</dbReference>
<dbReference type="AlphaFoldDB" id="A0A392NC01"/>
<evidence type="ECO:0000313" key="1">
    <source>
        <dbReference type="EMBL" id="MCH96034.1"/>
    </source>
</evidence>
<dbReference type="EMBL" id="LXQA010031330">
    <property type="protein sequence ID" value="MCH96034.1"/>
    <property type="molecule type" value="Genomic_DNA"/>
</dbReference>
<sequence length="35" mass="3729">MGREEEDVFVLNQEGVKLNRGGGGDGLNEMNIHGG</sequence>